<evidence type="ECO:0000256" key="10">
    <source>
        <dbReference type="ARBA" id="ARBA00023136"/>
    </source>
</evidence>
<dbReference type="PROSITE" id="PS50885">
    <property type="entry name" value="HAMP"/>
    <property type="match status" value="1"/>
</dbReference>
<evidence type="ECO:0000259" key="13">
    <source>
        <dbReference type="PROSITE" id="PS50885"/>
    </source>
</evidence>
<keyword evidence="15" id="KW-1185">Reference proteome</keyword>
<protein>
    <recommendedName>
        <fullName evidence="3">histidine kinase</fullName>
        <ecNumber evidence="3">2.7.13.3</ecNumber>
    </recommendedName>
</protein>
<dbReference type="SMART" id="SM00388">
    <property type="entry name" value="HisKA"/>
    <property type="match status" value="1"/>
</dbReference>
<evidence type="ECO:0000256" key="3">
    <source>
        <dbReference type="ARBA" id="ARBA00012438"/>
    </source>
</evidence>
<dbReference type="InterPro" id="IPR004358">
    <property type="entry name" value="Sig_transdc_His_kin-like_C"/>
</dbReference>
<keyword evidence="6 11" id="KW-0812">Transmembrane</keyword>
<dbReference type="InterPro" id="IPR013727">
    <property type="entry name" value="2CSK_N"/>
</dbReference>
<keyword evidence="10 11" id="KW-0472">Membrane</keyword>
<keyword evidence="8 11" id="KW-1133">Transmembrane helix</keyword>
<dbReference type="PROSITE" id="PS50109">
    <property type="entry name" value="HIS_KIN"/>
    <property type="match status" value="1"/>
</dbReference>
<gene>
    <name evidence="14" type="ORF">H1W37_09070</name>
</gene>
<dbReference type="InterPro" id="IPR003661">
    <property type="entry name" value="HisK_dim/P_dom"/>
</dbReference>
<dbReference type="PANTHER" id="PTHR45436:SF1">
    <property type="entry name" value="SENSOR PROTEIN QSEC"/>
    <property type="match status" value="1"/>
</dbReference>
<dbReference type="GO" id="GO:0000155">
    <property type="term" value="F:phosphorelay sensor kinase activity"/>
    <property type="evidence" value="ECO:0007669"/>
    <property type="project" value="InterPro"/>
</dbReference>
<feature type="domain" description="Histidine kinase" evidence="12">
    <location>
        <begin position="254"/>
        <end position="478"/>
    </location>
</feature>
<reference evidence="14 15" key="2">
    <citation type="submission" date="2020-08" db="EMBL/GenBank/DDBJ databases">
        <title>Stappia taiwanensis sp. nov., isolated from a coastal thermal spring.</title>
        <authorList>
            <person name="Kampfer P."/>
        </authorList>
    </citation>
    <scope>NUCLEOTIDE SEQUENCE [LARGE SCALE GENOMIC DNA]</scope>
    <source>
        <strain evidence="14 15">DSM 23284</strain>
    </source>
</reference>
<evidence type="ECO:0000256" key="11">
    <source>
        <dbReference type="SAM" id="Phobius"/>
    </source>
</evidence>
<keyword evidence="4" id="KW-0597">Phosphoprotein</keyword>
<evidence type="ECO:0000256" key="5">
    <source>
        <dbReference type="ARBA" id="ARBA00022679"/>
    </source>
</evidence>
<evidence type="ECO:0000256" key="8">
    <source>
        <dbReference type="ARBA" id="ARBA00022989"/>
    </source>
</evidence>
<evidence type="ECO:0000256" key="7">
    <source>
        <dbReference type="ARBA" id="ARBA00022777"/>
    </source>
</evidence>
<dbReference type="CDD" id="cd00082">
    <property type="entry name" value="HisKA"/>
    <property type="match status" value="1"/>
</dbReference>
<comment type="catalytic activity">
    <reaction evidence="1">
        <text>ATP + protein L-histidine = ADP + protein N-phospho-L-histidine.</text>
        <dbReference type="EC" id="2.7.13.3"/>
    </reaction>
</comment>
<evidence type="ECO:0000313" key="14">
    <source>
        <dbReference type="EMBL" id="MBA4611799.1"/>
    </source>
</evidence>
<dbReference type="SUPFAM" id="SSF47384">
    <property type="entry name" value="Homodimeric domain of signal transducing histidine kinase"/>
    <property type="match status" value="1"/>
</dbReference>
<sequence length="487" mass="51883">MAWLRPQAPRSLSTRLLLWLLVPLSLLAGLGLVDAYREARATANAVLDRVLTGSALAIAERVAVNSEGELEVDVPYVALEMLTSAAEDRVFYKVEGPPGTFVTGYRQLPVPETTPTARMAHDVRFADAVFRGAPVRIAILSGAAASRDRSISFRVSVAETTTARRALARDILVRTALRQMMLIVIAATAVFLGIRRALRPLARLEEAIDRRSPDDLRPIRHQVPREVGRLVGAINGFMLRLSEALAALRRFTGNASHQIRTPLTVIRTQIELARRAGDRQTALAALDVADQAVAQSERTLAQLLVLARVDEASADRMDTAPLDLAELARAVTGELEPGAARAGLDLGFEAPEGEPVPVRGNAMLLRELLRNLIENAIAYAGAGCRATVRVGMEGKTALLEVEDNGPGIAAAARARAVTRFERLSAEGPQGAGLGLAIVDEIAKLMGARMALRDGRDAPAGEAGDGQGLRVCLRFPLADRAGAGASGA</sequence>
<dbReference type="GO" id="GO:0005886">
    <property type="term" value="C:plasma membrane"/>
    <property type="evidence" value="ECO:0007669"/>
    <property type="project" value="TreeGrafter"/>
</dbReference>
<dbReference type="Pfam" id="PF00512">
    <property type="entry name" value="HisKA"/>
    <property type="match status" value="1"/>
</dbReference>
<dbReference type="EMBL" id="JACEON010000007">
    <property type="protein sequence ID" value="MBA4611799.1"/>
    <property type="molecule type" value="Genomic_DNA"/>
</dbReference>
<dbReference type="InterPro" id="IPR036097">
    <property type="entry name" value="HisK_dim/P_sf"/>
</dbReference>
<evidence type="ECO:0000259" key="12">
    <source>
        <dbReference type="PROSITE" id="PS50109"/>
    </source>
</evidence>
<organism evidence="14 15">
    <name type="scientific">Stappia taiwanensis</name>
    <dbReference type="NCBI Taxonomy" id="992267"/>
    <lineage>
        <taxon>Bacteria</taxon>
        <taxon>Pseudomonadati</taxon>
        <taxon>Pseudomonadota</taxon>
        <taxon>Alphaproteobacteria</taxon>
        <taxon>Hyphomicrobiales</taxon>
        <taxon>Stappiaceae</taxon>
        <taxon>Stappia</taxon>
    </lineage>
</organism>
<dbReference type="SUPFAM" id="SSF55874">
    <property type="entry name" value="ATPase domain of HSP90 chaperone/DNA topoisomerase II/histidine kinase"/>
    <property type="match status" value="1"/>
</dbReference>
<evidence type="ECO:0000256" key="1">
    <source>
        <dbReference type="ARBA" id="ARBA00000085"/>
    </source>
</evidence>
<accession>A0A838XKE1</accession>
<dbReference type="Gene3D" id="3.30.565.10">
    <property type="entry name" value="Histidine kinase-like ATPase, C-terminal domain"/>
    <property type="match status" value="1"/>
</dbReference>
<feature type="domain" description="HAMP" evidence="13">
    <location>
        <begin position="195"/>
        <end position="246"/>
    </location>
</feature>
<keyword evidence="7 14" id="KW-0418">Kinase</keyword>
<dbReference type="InterPro" id="IPR003594">
    <property type="entry name" value="HATPase_dom"/>
</dbReference>
<feature type="transmembrane region" description="Helical" evidence="11">
    <location>
        <begin position="176"/>
        <end position="194"/>
    </location>
</feature>
<dbReference type="Pfam" id="PF08521">
    <property type="entry name" value="2CSK_N"/>
    <property type="match status" value="1"/>
</dbReference>
<dbReference type="EC" id="2.7.13.3" evidence="3"/>
<dbReference type="AlphaFoldDB" id="A0A838XKE1"/>
<keyword evidence="9" id="KW-0902">Two-component regulatory system</keyword>
<dbReference type="SMART" id="SM00304">
    <property type="entry name" value="HAMP"/>
    <property type="match status" value="1"/>
</dbReference>
<dbReference type="RefSeq" id="WP_181760005.1">
    <property type="nucleotide sequence ID" value="NZ_BMCR01000008.1"/>
</dbReference>
<keyword evidence="5" id="KW-0808">Transferase</keyword>
<dbReference type="SMART" id="SM00387">
    <property type="entry name" value="HATPase_c"/>
    <property type="match status" value="1"/>
</dbReference>
<evidence type="ECO:0000313" key="15">
    <source>
        <dbReference type="Proteomes" id="UP000559404"/>
    </source>
</evidence>
<reference evidence="14 15" key="1">
    <citation type="submission" date="2020-07" db="EMBL/GenBank/DDBJ databases">
        <authorList>
            <person name="Li M."/>
        </authorList>
    </citation>
    <scope>NUCLEOTIDE SEQUENCE [LARGE SCALE GENOMIC DNA]</scope>
    <source>
        <strain evidence="14 15">DSM 23284</strain>
    </source>
</reference>
<dbReference type="Pfam" id="PF02518">
    <property type="entry name" value="HATPase_c"/>
    <property type="match status" value="1"/>
</dbReference>
<proteinExistence type="predicted"/>
<dbReference type="Gene3D" id="1.10.287.130">
    <property type="match status" value="1"/>
</dbReference>
<evidence type="ECO:0000256" key="9">
    <source>
        <dbReference type="ARBA" id="ARBA00023012"/>
    </source>
</evidence>
<evidence type="ECO:0000256" key="6">
    <source>
        <dbReference type="ARBA" id="ARBA00022692"/>
    </source>
</evidence>
<evidence type="ECO:0000256" key="2">
    <source>
        <dbReference type="ARBA" id="ARBA00004370"/>
    </source>
</evidence>
<evidence type="ECO:0000256" key="4">
    <source>
        <dbReference type="ARBA" id="ARBA00022553"/>
    </source>
</evidence>
<dbReference type="InterPro" id="IPR050428">
    <property type="entry name" value="TCS_sensor_his_kinase"/>
</dbReference>
<comment type="subcellular location">
    <subcellularLocation>
        <location evidence="2">Membrane</location>
    </subcellularLocation>
</comment>
<name>A0A838XKE1_9HYPH</name>
<dbReference type="Proteomes" id="UP000559404">
    <property type="component" value="Unassembled WGS sequence"/>
</dbReference>
<dbReference type="InterPro" id="IPR003660">
    <property type="entry name" value="HAMP_dom"/>
</dbReference>
<dbReference type="Pfam" id="PF00672">
    <property type="entry name" value="HAMP"/>
    <property type="match status" value="1"/>
</dbReference>
<comment type="caution">
    <text evidence="14">The sequence shown here is derived from an EMBL/GenBank/DDBJ whole genome shotgun (WGS) entry which is preliminary data.</text>
</comment>
<dbReference type="InterPro" id="IPR036890">
    <property type="entry name" value="HATPase_C_sf"/>
</dbReference>
<dbReference type="PRINTS" id="PR00344">
    <property type="entry name" value="BCTRLSENSOR"/>
</dbReference>
<dbReference type="InterPro" id="IPR005467">
    <property type="entry name" value="His_kinase_dom"/>
</dbReference>
<dbReference type="PANTHER" id="PTHR45436">
    <property type="entry name" value="SENSOR HISTIDINE KINASE YKOH"/>
    <property type="match status" value="1"/>
</dbReference>